<comment type="cofactor">
    <cofactor evidence="1">
        <name>Mg(2+)</name>
        <dbReference type="ChEBI" id="CHEBI:18420"/>
    </cofactor>
</comment>
<dbReference type="PROSITE" id="PS51257">
    <property type="entry name" value="PROKAR_LIPOPROTEIN"/>
    <property type="match status" value="1"/>
</dbReference>
<evidence type="ECO:0000313" key="11">
    <source>
        <dbReference type="EMBL" id="MPM24462.1"/>
    </source>
</evidence>
<protein>
    <recommendedName>
        <fullName evidence="3">FAD:protein FMN transferase</fullName>
        <ecNumber evidence="2">2.7.1.180</ecNumber>
    </recommendedName>
    <alternativeName>
        <fullName evidence="9">Flavin transferase</fullName>
    </alternativeName>
</protein>
<evidence type="ECO:0000256" key="5">
    <source>
        <dbReference type="ARBA" id="ARBA00022679"/>
    </source>
</evidence>
<evidence type="ECO:0000256" key="2">
    <source>
        <dbReference type="ARBA" id="ARBA00011955"/>
    </source>
</evidence>
<dbReference type="PIRSF" id="PIRSF006268">
    <property type="entry name" value="ApbE"/>
    <property type="match status" value="1"/>
</dbReference>
<keyword evidence="7" id="KW-0274">FAD</keyword>
<evidence type="ECO:0000256" key="8">
    <source>
        <dbReference type="ARBA" id="ARBA00022842"/>
    </source>
</evidence>
<comment type="catalytic activity">
    <reaction evidence="10">
        <text>L-threonyl-[protein] + FAD = FMN-L-threonyl-[protein] + AMP + H(+)</text>
        <dbReference type="Rhea" id="RHEA:36847"/>
        <dbReference type="Rhea" id="RHEA-COMP:11060"/>
        <dbReference type="Rhea" id="RHEA-COMP:11061"/>
        <dbReference type="ChEBI" id="CHEBI:15378"/>
        <dbReference type="ChEBI" id="CHEBI:30013"/>
        <dbReference type="ChEBI" id="CHEBI:57692"/>
        <dbReference type="ChEBI" id="CHEBI:74257"/>
        <dbReference type="ChEBI" id="CHEBI:456215"/>
        <dbReference type="EC" id="2.7.1.180"/>
    </reaction>
</comment>
<keyword evidence="8" id="KW-0460">Magnesium</keyword>
<organism evidence="11">
    <name type="scientific">bioreactor metagenome</name>
    <dbReference type="NCBI Taxonomy" id="1076179"/>
    <lineage>
        <taxon>unclassified sequences</taxon>
        <taxon>metagenomes</taxon>
        <taxon>ecological metagenomes</taxon>
    </lineage>
</organism>
<reference evidence="11" key="1">
    <citation type="submission" date="2019-08" db="EMBL/GenBank/DDBJ databases">
        <authorList>
            <person name="Kucharzyk K."/>
            <person name="Murdoch R.W."/>
            <person name="Higgins S."/>
            <person name="Loffler F."/>
        </authorList>
    </citation>
    <scope>NUCLEOTIDE SEQUENCE</scope>
</reference>
<gene>
    <name evidence="11" type="primary">apbE_20</name>
    <name evidence="11" type="ORF">SDC9_70944</name>
</gene>
<dbReference type="GO" id="GO:0046872">
    <property type="term" value="F:metal ion binding"/>
    <property type="evidence" value="ECO:0007669"/>
    <property type="project" value="UniProtKB-KW"/>
</dbReference>
<evidence type="ECO:0000256" key="7">
    <source>
        <dbReference type="ARBA" id="ARBA00022827"/>
    </source>
</evidence>
<dbReference type="SUPFAM" id="SSF143631">
    <property type="entry name" value="ApbE-like"/>
    <property type="match status" value="1"/>
</dbReference>
<evidence type="ECO:0000256" key="10">
    <source>
        <dbReference type="ARBA" id="ARBA00048540"/>
    </source>
</evidence>
<keyword evidence="5 11" id="KW-0808">Transferase</keyword>
<comment type="caution">
    <text evidence="11">The sequence shown here is derived from an EMBL/GenBank/DDBJ whole genome shotgun (WGS) entry which is preliminary data.</text>
</comment>
<accession>A0A644Y783</accession>
<keyword evidence="4" id="KW-0285">Flavoprotein</keyword>
<dbReference type="Pfam" id="PF02424">
    <property type="entry name" value="ApbE"/>
    <property type="match status" value="1"/>
</dbReference>
<keyword evidence="6" id="KW-0479">Metal-binding</keyword>
<dbReference type="GO" id="GO:0016740">
    <property type="term" value="F:transferase activity"/>
    <property type="evidence" value="ECO:0007669"/>
    <property type="project" value="UniProtKB-KW"/>
</dbReference>
<dbReference type="InterPro" id="IPR024932">
    <property type="entry name" value="ApbE"/>
</dbReference>
<dbReference type="AlphaFoldDB" id="A0A644Y783"/>
<dbReference type="PANTHER" id="PTHR30040">
    <property type="entry name" value="THIAMINE BIOSYNTHESIS LIPOPROTEIN APBE"/>
    <property type="match status" value="1"/>
</dbReference>
<evidence type="ECO:0000256" key="1">
    <source>
        <dbReference type="ARBA" id="ARBA00001946"/>
    </source>
</evidence>
<proteinExistence type="predicted"/>
<evidence type="ECO:0000256" key="9">
    <source>
        <dbReference type="ARBA" id="ARBA00031306"/>
    </source>
</evidence>
<dbReference type="InterPro" id="IPR003374">
    <property type="entry name" value="ApbE-like_sf"/>
</dbReference>
<dbReference type="PANTHER" id="PTHR30040:SF2">
    <property type="entry name" value="FAD:PROTEIN FMN TRANSFERASE"/>
    <property type="match status" value="1"/>
</dbReference>
<dbReference type="EC" id="2.7.1.180" evidence="2"/>
<name>A0A644Y783_9ZZZZ</name>
<evidence type="ECO:0000256" key="3">
    <source>
        <dbReference type="ARBA" id="ARBA00016337"/>
    </source>
</evidence>
<evidence type="ECO:0000256" key="4">
    <source>
        <dbReference type="ARBA" id="ARBA00022630"/>
    </source>
</evidence>
<sequence length="336" mass="37487">MFAEKMKKIYFPVLILLLVACGNMNKKVLVEYSGETQGTTFHIKWYGEKDSKIQDSIDNILKSFDLVASLYNDSSLLCRINRGENPDLDNDFIELIEKSTEISNNTQGYFDITVGPLVRAWGFGREKGADPDSATIDSLKKLVGFQKIHLRDNHILFDTTGILIDLNAIAQGYSVDLVCDYLESENIHDYIVEIGGEVRVSGKKDDGSSWVVGIERPAENEFADQEVFRKLAITDISIATSGSSRKFYIKNGVKYSHTIDPHTGYPVSHSLLSVTVIAKKCMDADAYATAFMVMGIDKAKVILEKHTEMEAYFIYSAPDGSLKTDSTSGFGKYFIK</sequence>
<evidence type="ECO:0000256" key="6">
    <source>
        <dbReference type="ARBA" id="ARBA00022723"/>
    </source>
</evidence>
<dbReference type="Gene3D" id="3.10.520.10">
    <property type="entry name" value="ApbE-like domains"/>
    <property type="match status" value="1"/>
</dbReference>
<dbReference type="EMBL" id="VSSQ01004267">
    <property type="protein sequence ID" value="MPM24462.1"/>
    <property type="molecule type" value="Genomic_DNA"/>
</dbReference>